<evidence type="ECO:0000313" key="2">
    <source>
        <dbReference type="EMBL" id="PBQ24872.1"/>
    </source>
</evidence>
<protein>
    <recommendedName>
        <fullName evidence="4">Extracellular protein</fullName>
    </recommendedName>
</protein>
<dbReference type="Proteomes" id="UP000217918">
    <property type="component" value="Unassembled WGS sequence"/>
</dbReference>
<proteinExistence type="predicted"/>
<accession>A0A2A3U0S6</accession>
<gene>
    <name evidence="2" type="ORF">CNR29_12900</name>
</gene>
<feature type="signal peptide" evidence="1">
    <location>
        <begin position="1"/>
        <end position="28"/>
    </location>
</feature>
<name>A0A2A3U0S6_LEVBR</name>
<reference evidence="2 3" key="1">
    <citation type="submission" date="2017-09" db="EMBL/GenBank/DDBJ databases">
        <title>Genome sequence of Lactobacillus brevis D7.</title>
        <authorList>
            <person name="Kwon M.-S."/>
            <person name="Lim S.K."/>
            <person name="Choi H.-J."/>
        </authorList>
    </citation>
    <scope>NUCLEOTIDE SEQUENCE [LARGE SCALE GENOMIC DNA]</scope>
    <source>
        <strain evidence="2 3">D7</strain>
    </source>
</reference>
<comment type="caution">
    <text evidence="2">The sequence shown here is derived from an EMBL/GenBank/DDBJ whole genome shotgun (WGS) entry which is preliminary data.</text>
</comment>
<evidence type="ECO:0000256" key="1">
    <source>
        <dbReference type="SAM" id="SignalP"/>
    </source>
</evidence>
<keyword evidence="1" id="KW-0732">Signal</keyword>
<organism evidence="2 3">
    <name type="scientific">Levilactobacillus brevis</name>
    <name type="common">Lactobacillus brevis</name>
    <dbReference type="NCBI Taxonomy" id="1580"/>
    <lineage>
        <taxon>Bacteria</taxon>
        <taxon>Bacillati</taxon>
        <taxon>Bacillota</taxon>
        <taxon>Bacilli</taxon>
        <taxon>Lactobacillales</taxon>
        <taxon>Lactobacillaceae</taxon>
        <taxon>Levilactobacillus</taxon>
    </lineage>
</organism>
<dbReference type="AlphaFoldDB" id="A0A2A3U0S6"/>
<sequence length="375" mass="41518">MKVVRTISKVLLVGALALVGIGSLKGQAAQVKTSHALANYNVKAVKLIKNKNYFVTRPDTYATSSTYRSQGTFQTTPDIYQSVRGHTAFLRTALYLPVTVHHSGDWSDPQAVVVTPNGKTVYIAYLKASNTTTGWIVRYDLAKLVQTLGGYTSRMDALRQATNAYSKHKATSRDRSLLKYIKEGPTFDIGHGQSLAYNPKAKQLWFTRSNGKAGQYGSAVKVSSKTLRPTKQVAYRLVNKQGAKLAVNSTLAFDRQGYAYFSSYSGQRSLRVYRGTMNDHGVHFKLMMQGLAYRPGQTHQSIAYNPHNDRLYFVSDDAISSVSVKKLRQCQATPKDVHASVFASQREFEGLSFTAAGQGYLILNRGAELMRIDIS</sequence>
<dbReference type="EMBL" id="NVYO01000001">
    <property type="protein sequence ID" value="PBQ24872.1"/>
    <property type="molecule type" value="Genomic_DNA"/>
</dbReference>
<dbReference type="RefSeq" id="WP_096110455.1">
    <property type="nucleotide sequence ID" value="NZ_NVYO01000001.1"/>
</dbReference>
<feature type="chain" id="PRO_5039186663" description="Extracellular protein" evidence="1">
    <location>
        <begin position="29"/>
        <end position="375"/>
    </location>
</feature>
<dbReference type="SUPFAM" id="SSF63825">
    <property type="entry name" value="YWTD domain"/>
    <property type="match status" value="1"/>
</dbReference>
<evidence type="ECO:0008006" key="4">
    <source>
        <dbReference type="Google" id="ProtNLM"/>
    </source>
</evidence>
<evidence type="ECO:0000313" key="3">
    <source>
        <dbReference type="Proteomes" id="UP000217918"/>
    </source>
</evidence>